<protein>
    <submittedName>
        <fullName evidence="2">Dihydrofolate reductase family protein</fullName>
    </submittedName>
</protein>
<keyword evidence="3" id="KW-1185">Reference proteome</keyword>
<evidence type="ECO:0000313" key="3">
    <source>
        <dbReference type="Proteomes" id="UP001519654"/>
    </source>
</evidence>
<dbReference type="PANTHER" id="PTHR38011">
    <property type="entry name" value="DIHYDROFOLATE REDUCTASE FAMILY PROTEIN (AFU_ORTHOLOGUE AFUA_8G06820)"/>
    <property type="match status" value="1"/>
</dbReference>
<dbReference type="InterPro" id="IPR050765">
    <property type="entry name" value="Riboflavin_Biosynth_HTPR"/>
</dbReference>
<sequence>MRRLVVTENITVDGVISPIGDWFDPADADEELAAVNARNGADSDALVLGRVTYEEFAGFWPQQDGEISAYLDQVAKYVVSANLDKAEWQNTTILRGPVTDELAALKQAEGADITITGSATLVRSLIPTGLVDVYRLFVYPRVQGHGVRLFEDVTLGLTPIETRTFSSGVLLLEYATSPGGSAPR</sequence>
<gene>
    <name evidence="2" type="ORF">KOI35_04700</name>
</gene>
<proteinExistence type="predicted"/>
<name>A0ABS5YH96_9ACTN</name>
<dbReference type="PANTHER" id="PTHR38011:SF11">
    <property type="entry name" value="2,5-DIAMINO-6-RIBOSYLAMINO-4(3H)-PYRIMIDINONE 5'-PHOSPHATE REDUCTASE"/>
    <property type="match status" value="1"/>
</dbReference>
<evidence type="ECO:0000259" key="1">
    <source>
        <dbReference type="Pfam" id="PF01872"/>
    </source>
</evidence>
<feature type="domain" description="Bacterial bifunctional deaminase-reductase C-terminal" evidence="1">
    <location>
        <begin position="4"/>
        <end position="171"/>
    </location>
</feature>
<dbReference type="InterPro" id="IPR024072">
    <property type="entry name" value="DHFR-like_dom_sf"/>
</dbReference>
<dbReference type="Gene3D" id="3.40.430.10">
    <property type="entry name" value="Dihydrofolate Reductase, subunit A"/>
    <property type="match status" value="1"/>
</dbReference>
<dbReference type="Proteomes" id="UP001519654">
    <property type="component" value="Unassembled WGS sequence"/>
</dbReference>
<accession>A0ABS5YH96</accession>
<dbReference type="Pfam" id="PF01872">
    <property type="entry name" value="RibD_C"/>
    <property type="match status" value="1"/>
</dbReference>
<dbReference type="InterPro" id="IPR002734">
    <property type="entry name" value="RibDG_C"/>
</dbReference>
<organism evidence="2 3">
    <name type="scientific">Paractinoplanes bogorensis</name>
    <dbReference type="NCBI Taxonomy" id="1610840"/>
    <lineage>
        <taxon>Bacteria</taxon>
        <taxon>Bacillati</taxon>
        <taxon>Actinomycetota</taxon>
        <taxon>Actinomycetes</taxon>
        <taxon>Micromonosporales</taxon>
        <taxon>Micromonosporaceae</taxon>
        <taxon>Paractinoplanes</taxon>
    </lineage>
</organism>
<evidence type="ECO:0000313" key="2">
    <source>
        <dbReference type="EMBL" id="MBU2662801.1"/>
    </source>
</evidence>
<comment type="caution">
    <text evidence="2">The sequence shown here is derived from an EMBL/GenBank/DDBJ whole genome shotgun (WGS) entry which is preliminary data.</text>
</comment>
<dbReference type="SUPFAM" id="SSF53597">
    <property type="entry name" value="Dihydrofolate reductase-like"/>
    <property type="match status" value="1"/>
</dbReference>
<dbReference type="EMBL" id="JAHKKG010000001">
    <property type="protein sequence ID" value="MBU2662801.1"/>
    <property type="molecule type" value="Genomic_DNA"/>
</dbReference>
<reference evidence="2 3" key="1">
    <citation type="submission" date="2021-06" db="EMBL/GenBank/DDBJ databases">
        <title>Actinoplanes lichenicola sp. nov., and Actinoplanes ovalisporus sp. nov., isolated from lichen in Thailand.</title>
        <authorList>
            <person name="Saeng-In P."/>
            <person name="Kanchanasin P."/>
            <person name="Yuki M."/>
            <person name="Kudo T."/>
            <person name="Ohkuma M."/>
            <person name="Phongsopitanun W."/>
            <person name="Tanasupawat S."/>
        </authorList>
    </citation>
    <scope>NUCLEOTIDE SEQUENCE [LARGE SCALE GENOMIC DNA]</scope>
    <source>
        <strain evidence="2 3">NBRC 110975</strain>
    </source>
</reference>
<dbReference type="RefSeq" id="WP_215784712.1">
    <property type="nucleotide sequence ID" value="NZ_JAHKKG010000001.1"/>
</dbReference>